<dbReference type="FunCoup" id="F6TQR9">
    <property type="interactions" value="19"/>
</dbReference>
<dbReference type="InterPro" id="IPR000092">
    <property type="entry name" value="Polyprenyl_synt"/>
</dbReference>
<dbReference type="STRING" id="7719.ENSCINP00000005299"/>
<comment type="similarity">
    <text evidence="1">Belongs to the FPP/GGPP synthase family.</text>
</comment>
<dbReference type="InterPro" id="IPR008949">
    <property type="entry name" value="Isoprenoid_synthase_dom_sf"/>
</dbReference>
<keyword evidence="3" id="KW-1185">Reference proteome</keyword>
<protein>
    <submittedName>
        <fullName evidence="2">Decaprenyl-diphosphate synthase subunit 2-like</fullName>
    </submittedName>
</protein>
<sequence>MNIVQCRSILGGLNNLHLPLKRCLSFNGWSKDTNSTMTKVETDAERIVGFPTSFLSLRALLSDELSAVALHLRKLVRTKHPLLKTARGILFDSKHNVQTRGLIVLLFAKSIAQHKSASLNLNEIYNSQRTLAELTELIHTAFLVHRGLTGVDTLMKQDSNNSRSEMELGNKMAVLSGDFLLANACVALSELRNSKVVNMMSSSIADMSHGFFILPESGDSPDPTSLSILPTSRKDWEDAIFLSQGSLISNACLSAVELANQNGEFAECASSFGKNLILAQQARADMQRITCINNNTNNNGNFNHYSTELSALPVVLLANKHGGSDWLKNFVYVDDVTNMSLVMKQKLSSEVSKQNSVLEECEEICRHHRDSALSALNVLPPGEARESLKLLTKTFTAS</sequence>
<dbReference type="SUPFAM" id="SSF48576">
    <property type="entry name" value="Terpenoid synthases"/>
    <property type="match status" value="1"/>
</dbReference>
<dbReference type="Proteomes" id="UP000008144">
    <property type="component" value="Unassembled WGS sequence"/>
</dbReference>
<dbReference type="Ensembl" id="ENSCINT00000005299.3">
    <property type="protein sequence ID" value="ENSCINP00000005299.3"/>
    <property type="gene ID" value="ENSCING00000002604.3"/>
</dbReference>
<gene>
    <name evidence="2" type="primary">LOC113474070</name>
</gene>
<dbReference type="GO" id="GO:0032476">
    <property type="term" value="C:polyprenyl diphosphate synthase complex"/>
    <property type="evidence" value="ECO:0000318"/>
    <property type="project" value="GO_Central"/>
</dbReference>
<dbReference type="GO" id="GO:0004659">
    <property type="term" value="F:prenyltransferase activity"/>
    <property type="evidence" value="ECO:0000318"/>
    <property type="project" value="GO_Central"/>
</dbReference>
<dbReference type="GO" id="GO:0008299">
    <property type="term" value="P:isoprenoid biosynthetic process"/>
    <property type="evidence" value="ECO:0000318"/>
    <property type="project" value="GO_Central"/>
</dbReference>
<proteinExistence type="inferred from homology"/>
<dbReference type="Gene3D" id="1.10.600.10">
    <property type="entry name" value="Farnesyl Diphosphate Synthase"/>
    <property type="match status" value="1"/>
</dbReference>
<reference evidence="2" key="3">
    <citation type="submission" date="2025-09" db="UniProtKB">
        <authorList>
            <consortium name="Ensembl"/>
        </authorList>
    </citation>
    <scope>IDENTIFICATION</scope>
</reference>
<dbReference type="AlphaFoldDB" id="F6TQR9"/>
<name>F6TQR9_CIOIN</name>
<evidence type="ECO:0000313" key="3">
    <source>
        <dbReference type="Proteomes" id="UP000008144"/>
    </source>
</evidence>
<dbReference type="PANTHER" id="PTHR12001">
    <property type="entry name" value="GERANYLGERANYL PYROPHOSPHATE SYNTHASE"/>
    <property type="match status" value="1"/>
</dbReference>
<evidence type="ECO:0000256" key="1">
    <source>
        <dbReference type="RuleBase" id="RU004466"/>
    </source>
</evidence>
<organism evidence="2 3">
    <name type="scientific">Ciona intestinalis</name>
    <name type="common">Transparent sea squirt</name>
    <name type="synonym">Ascidia intestinalis</name>
    <dbReference type="NCBI Taxonomy" id="7719"/>
    <lineage>
        <taxon>Eukaryota</taxon>
        <taxon>Metazoa</taxon>
        <taxon>Chordata</taxon>
        <taxon>Tunicata</taxon>
        <taxon>Ascidiacea</taxon>
        <taxon>Phlebobranchia</taxon>
        <taxon>Cionidae</taxon>
        <taxon>Ciona</taxon>
    </lineage>
</organism>
<dbReference type="Pfam" id="PF00348">
    <property type="entry name" value="polyprenyl_synt"/>
    <property type="match status" value="1"/>
</dbReference>
<dbReference type="OMA" id="CHRNIEN"/>
<dbReference type="GO" id="GO:0006744">
    <property type="term" value="P:ubiquinone biosynthetic process"/>
    <property type="evidence" value="ECO:0000318"/>
    <property type="project" value="GO_Central"/>
</dbReference>
<keyword evidence="1" id="KW-0808">Transferase</keyword>
<dbReference type="GeneTree" id="ENSGT00940000153498"/>
<dbReference type="InParanoid" id="F6TQR9"/>
<dbReference type="GO" id="GO:0005739">
    <property type="term" value="C:mitochondrion"/>
    <property type="evidence" value="ECO:0000318"/>
    <property type="project" value="GO_Central"/>
</dbReference>
<reference evidence="2" key="2">
    <citation type="submission" date="2025-08" db="UniProtKB">
        <authorList>
            <consortium name="Ensembl"/>
        </authorList>
    </citation>
    <scope>IDENTIFICATION</scope>
</reference>
<evidence type="ECO:0000313" key="2">
    <source>
        <dbReference type="Ensembl" id="ENSCINP00000005299.3"/>
    </source>
</evidence>
<accession>F6TQR9</accession>
<reference evidence="3" key="1">
    <citation type="journal article" date="2002" name="Science">
        <title>The draft genome of Ciona intestinalis: insights into chordate and vertebrate origins.</title>
        <authorList>
            <person name="Dehal P."/>
            <person name="Satou Y."/>
            <person name="Campbell R.K."/>
            <person name="Chapman J."/>
            <person name="Degnan B."/>
            <person name="De Tomaso A."/>
            <person name="Davidson B."/>
            <person name="Di Gregorio A."/>
            <person name="Gelpke M."/>
            <person name="Goodstein D.M."/>
            <person name="Harafuji N."/>
            <person name="Hastings K.E."/>
            <person name="Ho I."/>
            <person name="Hotta K."/>
            <person name="Huang W."/>
            <person name="Kawashima T."/>
            <person name="Lemaire P."/>
            <person name="Martinez D."/>
            <person name="Meinertzhagen I.A."/>
            <person name="Necula S."/>
            <person name="Nonaka M."/>
            <person name="Putnam N."/>
            <person name="Rash S."/>
            <person name="Saiga H."/>
            <person name="Satake M."/>
            <person name="Terry A."/>
            <person name="Yamada L."/>
            <person name="Wang H.G."/>
            <person name="Awazu S."/>
            <person name="Azumi K."/>
            <person name="Boore J."/>
            <person name="Branno M."/>
            <person name="Chin-Bow S."/>
            <person name="DeSantis R."/>
            <person name="Doyle S."/>
            <person name="Francino P."/>
            <person name="Keys D.N."/>
            <person name="Haga S."/>
            <person name="Hayashi H."/>
            <person name="Hino K."/>
            <person name="Imai K.S."/>
            <person name="Inaba K."/>
            <person name="Kano S."/>
            <person name="Kobayashi K."/>
            <person name="Kobayashi M."/>
            <person name="Lee B.I."/>
            <person name="Makabe K.W."/>
            <person name="Manohar C."/>
            <person name="Matassi G."/>
            <person name="Medina M."/>
            <person name="Mochizuki Y."/>
            <person name="Mount S."/>
            <person name="Morishita T."/>
            <person name="Miura S."/>
            <person name="Nakayama A."/>
            <person name="Nishizaka S."/>
            <person name="Nomoto H."/>
            <person name="Ohta F."/>
            <person name="Oishi K."/>
            <person name="Rigoutsos I."/>
            <person name="Sano M."/>
            <person name="Sasaki A."/>
            <person name="Sasakura Y."/>
            <person name="Shoguchi E."/>
            <person name="Shin-i T."/>
            <person name="Spagnuolo A."/>
            <person name="Stainier D."/>
            <person name="Suzuki M.M."/>
            <person name="Tassy O."/>
            <person name="Takatori N."/>
            <person name="Tokuoka M."/>
            <person name="Yagi K."/>
            <person name="Yoshizaki F."/>
            <person name="Wada S."/>
            <person name="Zhang C."/>
            <person name="Hyatt P.D."/>
            <person name="Larimer F."/>
            <person name="Detter C."/>
            <person name="Doggett N."/>
            <person name="Glavina T."/>
            <person name="Hawkins T."/>
            <person name="Richardson P."/>
            <person name="Lucas S."/>
            <person name="Kohara Y."/>
            <person name="Levine M."/>
            <person name="Satoh N."/>
            <person name="Rokhsar D.S."/>
        </authorList>
    </citation>
    <scope>NUCLEOTIDE SEQUENCE [LARGE SCALE GENOMIC DNA]</scope>
</reference>
<dbReference type="HOGENOM" id="CLU_014015_3_1_1"/>
<dbReference type="PANTHER" id="PTHR12001:SF55">
    <property type="entry name" value="ALL TRANS-POLYPRENYL-DIPHOSPHATE SYNTHASE PDSS2"/>
    <property type="match status" value="1"/>
</dbReference>